<evidence type="ECO:0000259" key="1">
    <source>
        <dbReference type="Pfam" id="PF23622"/>
    </source>
</evidence>
<name>A0A803LE64_CHEQI</name>
<accession>A0A803LE64</accession>
<sequence length="211" mass="24337">MIILIPYNLTARSLRNYLRPSFDPTQHQHQHLVVSSLKLKYLEISHCCDINLHLLSSFSCRLQKLAIHWYQKNRLPYGLQMILKDKLRSFVEKCPVLHTFKLELWPLSQQPVPMSGQRDVKINYEMRKHNKLKVSEIVGFDGSASLAEFVFCVTQNAPMLKKIICDPRCPRSKGNAHKWYDLTYIDRLAPARGQAKLLAKQIGGGIDVVIL</sequence>
<dbReference type="InterPro" id="IPR053772">
    <property type="entry name" value="At1g61320/At1g61330-like"/>
</dbReference>
<protein>
    <recommendedName>
        <fullName evidence="1">At1g61320/AtMIF1 LRR domain-containing protein</fullName>
    </recommendedName>
</protein>
<dbReference type="Gramene" id="AUR62011470-RA">
    <property type="protein sequence ID" value="AUR62011470-RA:cds"/>
    <property type="gene ID" value="AUR62011470"/>
</dbReference>
<evidence type="ECO:0000313" key="3">
    <source>
        <dbReference type="Proteomes" id="UP000596660"/>
    </source>
</evidence>
<dbReference type="EnsemblPlants" id="AUR62011470-RA">
    <property type="protein sequence ID" value="AUR62011470-RA:cds"/>
    <property type="gene ID" value="AUR62011470"/>
</dbReference>
<dbReference type="InterPro" id="IPR055357">
    <property type="entry name" value="LRR_At1g61320_AtMIF1"/>
</dbReference>
<keyword evidence="3" id="KW-1185">Reference proteome</keyword>
<proteinExistence type="predicted"/>
<dbReference type="Pfam" id="PF23622">
    <property type="entry name" value="LRR_At1g61320_AtMIF1"/>
    <property type="match status" value="1"/>
</dbReference>
<dbReference type="Proteomes" id="UP000596660">
    <property type="component" value="Unplaced"/>
</dbReference>
<reference evidence="2" key="2">
    <citation type="submission" date="2021-03" db="UniProtKB">
        <authorList>
            <consortium name="EnsemblPlants"/>
        </authorList>
    </citation>
    <scope>IDENTIFICATION</scope>
</reference>
<dbReference type="AlphaFoldDB" id="A0A803LE64"/>
<reference evidence="2" key="1">
    <citation type="journal article" date="2017" name="Nature">
        <title>The genome of Chenopodium quinoa.</title>
        <authorList>
            <person name="Jarvis D.E."/>
            <person name="Ho Y.S."/>
            <person name="Lightfoot D.J."/>
            <person name="Schmoeckel S.M."/>
            <person name="Li B."/>
            <person name="Borm T.J.A."/>
            <person name="Ohyanagi H."/>
            <person name="Mineta K."/>
            <person name="Michell C.T."/>
            <person name="Saber N."/>
            <person name="Kharbatia N.M."/>
            <person name="Rupper R.R."/>
            <person name="Sharp A.R."/>
            <person name="Dally N."/>
            <person name="Boughton B.A."/>
            <person name="Woo Y.H."/>
            <person name="Gao G."/>
            <person name="Schijlen E.G.W.M."/>
            <person name="Guo X."/>
            <person name="Momin A.A."/>
            <person name="Negrao S."/>
            <person name="Al-Babili S."/>
            <person name="Gehring C."/>
            <person name="Roessner U."/>
            <person name="Jung C."/>
            <person name="Murphy K."/>
            <person name="Arold S.T."/>
            <person name="Gojobori T."/>
            <person name="van der Linden C.G."/>
            <person name="van Loo E.N."/>
            <person name="Jellen E.N."/>
            <person name="Maughan P.J."/>
            <person name="Tester M."/>
        </authorList>
    </citation>
    <scope>NUCLEOTIDE SEQUENCE [LARGE SCALE GENOMIC DNA]</scope>
    <source>
        <strain evidence="2">cv. PI 614886</strain>
    </source>
</reference>
<dbReference type="PANTHER" id="PTHR34145">
    <property type="entry name" value="OS02G0105600 PROTEIN"/>
    <property type="match status" value="1"/>
</dbReference>
<organism evidence="2 3">
    <name type="scientific">Chenopodium quinoa</name>
    <name type="common">Quinoa</name>
    <dbReference type="NCBI Taxonomy" id="63459"/>
    <lineage>
        <taxon>Eukaryota</taxon>
        <taxon>Viridiplantae</taxon>
        <taxon>Streptophyta</taxon>
        <taxon>Embryophyta</taxon>
        <taxon>Tracheophyta</taxon>
        <taxon>Spermatophyta</taxon>
        <taxon>Magnoliopsida</taxon>
        <taxon>eudicotyledons</taxon>
        <taxon>Gunneridae</taxon>
        <taxon>Pentapetalae</taxon>
        <taxon>Caryophyllales</taxon>
        <taxon>Chenopodiaceae</taxon>
        <taxon>Chenopodioideae</taxon>
        <taxon>Atripliceae</taxon>
        <taxon>Chenopodium</taxon>
    </lineage>
</organism>
<evidence type="ECO:0000313" key="2">
    <source>
        <dbReference type="EnsemblPlants" id="AUR62011470-RA:cds"/>
    </source>
</evidence>
<feature type="domain" description="At1g61320/AtMIF1 LRR" evidence="1">
    <location>
        <begin position="87"/>
        <end position="173"/>
    </location>
</feature>
<dbReference type="PANTHER" id="PTHR34145:SF68">
    <property type="entry name" value="FBD DOMAIN-CONTAINING PROTEIN"/>
    <property type="match status" value="1"/>
</dbReference>